<dbReference type="GO" id="GO:0006310">
    <property type="term" value="P:DNA recombination"/>
    <property type="evidence" value="ECO:0007669"/>
    <property type="project" value="UniProtKB-KW"/>
</dbReference>
<dbReference type="Pfam" id="PF13976">
    <property type="entry name" value="gag_pre-integrs"/>
    <property type="match status" value="1"/>
</dbReference>
<evidence type="ECO:0000259" key="11">
    <source>
        <dbReference type="Pfam" id="PF25597"/>
    </source>
</evidence>
<dbReference type="EMBL" id="BKCJ010093898">
    <property type="protein sequence ID" value="GEX18269.1"/>
    <property type="molecule type" value="Genomic_DNA"/>
</dbReference>
<evidence type="ECO:0000256" key="3">
    <source>
        <dbReference type="ARBA" id="ARBA00022759"/>
    </source>
</evidence>
<keyword evidence="4" id="KW-0378">Hydrolase</keyword>
<dbReference type="SUPFAM" id="SSF53098">
    <property type="entry name" value="Ribonuclease H-like"/>
    <property type="match status" value="1"/>
</dbReference>
<evidence type="ECO:0000313" key="12">
    <source>
        <dbReference type="EMBL" id="GEX18269.1"/>
    </source>
</evidence>
<dbReference type="InterPro" id="IPR036397">
    <property type="entry name" value="RNaseH_sf"/>
</dbReference>
<sequence length="351" mass="39882">MGTIRFGNDHVAAIKGYGDYQIGNVTISRVYYVEGLSHRNFSYINELAKKGLVRGLPKLKYQKDHLCIVCSLGKSKKHTHKPKSDDPIQEKLYLLHMDLCATMRIESINGKNYILVIVDDYSRFTWHLTPNFSCAYSITERRFKRWHRALVEDARTMLIFSKAPLFLWVEAVTTACYTQNHSLIQRCHNKTPYELIHDKKPNLTYFHVFGALYPTNDGEDTGKLKPKADIGIFVGYAPAKNAYQIYNRRTQLIQETIHVEFDVLTAMASEQFSSGPELQVMTPRTISLGLMENPPSTTPYVQTTKNDCDLLFQPMFDEYLNPPPIVVSPVNVAPALRPADPTGLPSSTSID</sequence>
<feature type="domain" description="Retroviral polymerase SH3-like" evidence="11">
    <location>
        <begin position="213"/>
        <end position="262"/>
    </location>
</feature>
<keyword evidence="7" id="KW-0695">RNA-directed DNA polymerase</keyword>
<evidence type="ECO:0000256" key="1">
    <source>
        <dbReference type="ARBA" id="ARBA00022722"/>
    </source>
</evidence>
<dbReference type="GO" id="GO:0046872">
    <property type="term" value="F:metal ion binding"/>
    <property type="evidence" value="ECO:0007669"/>
    <property type="project" value="UniProtKB-KW"/>
</dbReference>
<keyword evidence="2" id="KW-0479">Metal-binding</keyword>
<keyword evidence="6" id="KW-0229">DNA integration</keyword>
<evidence type="ECO:0000256" key="8">
    <source>
        <dbReference type="ARBA" id="ARBA00022932"/>
    </source>
</evidence>
<evidence type="ECO:0000256" key="6">
    <source>
        <dbReference type="ARBA" id="ARBA00022908"/>
    </source>
</evidence>
<dbReference type="AlphaFoldDB" id="A0A699H2R2"/>
<organism evidence="12">
    <name type="scientific">Tanacetum cinerariifolium</name>
    <name type="common">Dalmatian daisy</name>
    <name type="synonym">Chrysanthemum cinerariifolium</name>
    <dbReference type="NCBI Taxonomy" id="118510"/>
    <lineage>
        <taxon>Eukaryota</taxon>
        <taxon>Viridiplantae</taxon>
        <taxon>Streptophyta</taxon>
        <taxon>Embryophyta</taxon>
        <taxon>Tracheophyta</taxon>
        <taxon>Spermatophyta</taxon>
        <taxon>Magnoliopsida</taxon>
        <taxon>eudicotyledons</taxon>
        <taxon>Gunneridae</taxon>
        <taxon>Pentapetalae</taxon>
        <taxon>asterids</taxon>
        <taxon>campanulids</taxon>
        <taxon>Asterales</taxon>
        <taxon>Asteraceae</taxon>
        <taxon>Asteroideae</taxon>
        <taxon>Anthemideae</taxon>
        <taxon>Anthemidinae</taxon>
        <taxon>Tanacetum</taxon>
    </lineage>
</organism>
<dbReference type="GO" id="GO:0016787">
    <property type="term" value="F:hydrolase activity"/>
    <property type="evidence" value="ECO:0007669"/>
    <property type="project" value="UniProtKB-KW"/>
</dbReference>
<dbReference type="PANTHER" id="PTHR42648:SF11">
    <property type="entry name" value="TRANSPOSON TY4-P GAG-POL POLYPROTEIN"/>
    <property type="match status" value="1"/>
</dbReference>
<keyword evidence="9" id="KW-0233">DNA recombination</keyword>
<gene>
    <name evidence="12" type="ORF">Tci_290244</name>
</gene>
<feature type="domain" description="GAG-pre-integrase" evidence="10">
    <location>
        <begin position="36"/>
        <end position="75"/>
    </location>
</feature>
<dbReference type="InterPro" id="IPR057670">
    <property type="entry name" value="SH3_retrovirus"/>
</dbReference>
<keyword evidence="5" id="KW-0460">Magnesium</keyword>
<dbReference type="Gene3D" id="3.30.420.10">
    <property type="entry name" value="Ribonuclease H-like superfamily/Ribonuclease H"/>
    <property type="match status" value="1"/>
</dbReference>
<keyword evidence="8" id="KW-0239">DNA-directed DNA polymerase</keyword>
<evidence type="ECO:0000256" key="2">
    <source>
        <dbReference type="ARBA" id="ARBA00022723"/>
    </source>
</evidence>
<evidence type="ECO:0000256" key="5">
    <source>
        <dbReference type="ARBA" id="ARBA00022842"/>
    </source>
</evidence>
<proteinExistence type="predicted"/>
<dbReference type="PANTHER" id="PTHR42648">
    <property type="entry name" value="TRANSPOSASE, PUTATIVE-RELATED"/>
    <property type="match status" value="1"/>
</dbReference>
<name>A0A699H2R2_TANCI</name>
<keyword evidence="3" id="KW-0255">Endonuclease</keyword>
<dbReference type="GO" id="GO:0004519">
    <property type="term" value="F:endonuclease activity"/>
    <property type="evidence" value="ECO:0007669"/>
    <property type="project" value="UniProtKB-KW"/>
</dbReference>
<evidence type="ECO:0000256" key="4">
    <source>
        <dbReference type="ARBA" id="ARBA00022801"/>
    </source>
</evidence>
<reference evidence="12" key="1">
    <citation type="journal article" date="2019" name="Sci. Rep.">
        <title>Draft genome of Tanacetum cinerariifolium, the natural source of mosquito coil.</title>
        <authorList>
            <person name="Yamashiro T."/>
            <person name="Shiraishi A."/>
            <person name="Satake H."/>
            <person name="Nakayama K."/>
        </authorList>
    </citation>
    <scope>NUCLEOTIDE SEQUENCE</scope>
</reference>
<dbReference type="GO" id="GO:0003676">
    <property type="term" value="F:nucleic acid binding"/>
    <property type="evidence" value="ECO:0007669"/>
    <property type="project" value="InterPro"/>
</dbReference>
<keyword evidence="1" id="KW-0540">Nuclease</keyword>
<dbReference type="GO" id="GO:0003887">
    <property type="term" value="F:DNA-directed DNA polymerase activity"/>
    <property type="evidence" value="ECO:0007669"/>
    <property type="project" value="UniProtKB-KW"/>
</dbReference>
<evidence type="ECO:0008006" key="13">
    <source>
        <dbReference type="Google" id="ProtNLM"/>
    </source>
</evidence>
<evidence type="ECO:0000256" key="7">
    <source>
        <dbReference type="ARBA" id="ARBA00022918"/>
    </source>
</evidence>
<dbReference type="Pfam" id="PF25597">
    <property type="entry name" value="SH3_retrovirus"/>
    <property type="match status" value="1"/>
</dbReference>
<protein>
    <recommendedName>
        <fullName evidence="13">Integrase, catalytic region, zinc finger, CCHC-type, peptidase aspartic, catalytic</fullName>
    </recommendedName>
</protein>
<evidence type="ECO:0000259" key="10">
    <source>
        <dbReference type="Pfam" id="PF13976"/>
    </source>
</evidence>
<evidence type="ECO:0000256" key="9">
    <source>
        <dbReference type="ARBA" id="ARBA00023172"/>
    </source>
</evidence>
<keyword evidence="8" id="KW-0548">Nucleotidyltransferase</keyword>
<dbReference type="InterPro" id="IPR039537">
    <property type="entry name" value="Retrotran_Ty1/copia-like"/>
</dbReference>
<keyword evidence="8" id="KW-0808">Transferase</keyword>
<comment type="caution">
    <text evidence="12">The sequence shown here is derived from an EMBL/GenBank/DDBJ whole genome shotgun (WGS) entry which is preliminary data.</text>
</comment>
<dbReference type="InterPro" id="IPR025724">
    <property type="entry name" value="GAG-pre-integrase_dom"/>
</dbReference>
<accession>A0A699H2R2</accession>
<dbReference type="GO" id="GO:0003964">
    <property type="term" value="F:RNA-directed DNA polymerase activity"/>
    <property type="evidence" value="ECO:0007669"/>
    <property type="project" value="UniProtKB-KW"/>
</dbReference>
<dbReference type="GO" id="GO:0015074">
    <property type="term" value="P:DNA integration"/>
    <property type="evidence" value="ECO:0007669"/>
    <property type="project" value="UniProtKB-KW"/>
</dbReference>
<dbReference type="InterPro" id="IPR012337">
    <property type="entry name" value="RNaseH-like_sf"/>
</dbReference>